<protein>
    <submittedName>
        <fullName evidence="4">Uncharacterized protein</fullName>
    </submittedName>
</protein>
<name>A0A8F5VQB3_METHU</name>
<dbReference type="PANTHER" id="PTHR44943:SF4">
    <property type="entry name" value="TPR REPEAT-CONTAINING PROTEIN MJ0798"/>
    <property type="match status" value="1"/>
</dbReference>
<accession>A0A8F5VQB3</accession>
<feature type="repeat" description="TPR" evidence="3">
    <location>
        <begin position="321"/>
        <end position="354"/>
    </location>
</feature>
<gene>
    <name evidence="4" type="ORF">KSK55_05635</name>
</gene>
<dbReference type="OrthoDB" id="62197at2157"/>
<evidence type="ECO:0000256" key="1">
    <source>
        <dbReference type="ARBA" id="ARBA00022737"/>
    </source>
</evidence>
<proteinExistence type="predicted"/>
<dbReference type="InterPro" id="IPR019734">
    <property type="entry name" value="TPR_rpt"/>
</dbReference>
<dbReference type="InterPro" id="IPR051685">
    <property type="entry name" value="Ycf3/AcsC/BcsC/TPR_MFPF"/>
</dbReference>
<dbReference type="SMART" id="SM00028">
    <property type="entry name" value="TPR"/>
    <property type="match status" value="5"/>
</dbReference>
<evidence type="ECO:0000313" key="5">
    <source>
        <dbReference type="Proteomes" id="UP000694228"/>
    </source>
</evidence>
<dbReference type="EMBL" id="CP077107">
    <property type="protein sequence ID" value="QXO95872.1"/>
    <property type="molecule type" value="Genomic_DNA"/>
</dbReference>
<dbReference type="Pfam" id="PF13181">
    <property type="entry name" value="TPR_8"/>
    <property type="match status" value="2"/>
</dbReference>
<sequence>MKFVVLSIKSSELNCNNKQYQLFWKIFGSNTGKLYWQECEIIQKFDNELKIQCNDNTGKANQLDFQSIFLNLYNIISDSTITIVADYNDIKNSFQILPNSEKNIDLLSKCNFFSFRHSSEIVNLMLKDNVPFNEFPDINEIYHHLFHQNFVISSAKEEVIVLAKCYLKLCQIGIIKTSNIDQLKDFFKNLSLDPTNIGCLFHLAIYYEKIGRGDIAYSYITNILELNPNSKQAIEIKDRLLSRYKLDEKKYQPHTDAKQNTTKIILSQENIDIIQNRSNIDFIENSANNWMDLAKLEKKEKNYLKAIAYYLKALTISDKIKYPWHNIGTCYYLLKQFENAIFAFNMNISLYPDYIVSYLCKGKSLVKINDLDNAADCFKVVIKRGNQSAPCKTAKQLLDNLEKQKKSESISPENVEHQSDNIEFIRHLIEAIEKNTGNDRTHLRLAESLLEIDCLEEAEARVNYFLNLNPTHEQANRLKEDIEYRKRTTKVQSNPICLEIKKGNINRSSSNQESFTLHKSGNLSLHDAIREIDNSIYVQEREKKIQNVIERDIKGVQRIRGIAGTGKTIILCHRAAYLHKLHPEWKIALVFFTKSLYDLVETTLQEIAYEYYGLEWSPIDIDSNLRVMHAWGEDNKPGFFYLLRMEIDQKAKNYIDKGKIQDNFAAVCNNFLQRNPKFTPQWDVVLLDEAQDILTDNPELLYNGAQPAFWLIYHNIKPITQTNSAIRRFIFAYDEYQTLGTIKIPTAKEVFGNKEEYSNLFSLKGGGDPISLEICYRTPLLTLLAAQAIGMGLYRESGMITPITTVAEWEELGYSINMTRKKFDTKGNEIKLFRRDSNTKNPLSNIWIKPIIEFKLFENRESENNAIYNFICELKSNGIPQEEIAILLLGKKCDINLEFPFDGITIFRPDKEKTKFKSKDNITIGHTPRAKGNEAKFIIIPRLDTIAKELEQTEMELKNSTIHPRKETLINTIIEKRNYLYVAMTRTKGWIIMTGIDGEYSLYQEIKKVLKNVTENQSLDIIYNGKIQDCLR</sequence>
<dbReference type="Proteomes" id="UP000694228">
    <property type="component" value="Chromosome"/>
</dbReference>
<organism evidence="4 5">
    <name type="scientific">Methanospirillum hungatei</name>
    <dbReference type="NCBI Taxonomy" id="2203"/>
    <lineage>
        <taxon>Archaea</taxon>
        <taxon>Methanobacteriati</taxon>
        <taxon>Methanobacteriota</taxon>
        <taxon>Stenosarchaea group</taxon>
        <taxon>Methanomicrobia</taxon>
        <taxon>Methanomicrobiales</taxon>
        <taxon>Methanospirillaceae</taxon>
        <taxon>Methanospirillum</taxon>
    </lineage>
</organism>
<dbReference type="PANTHER" id="PTHR44943">
    <property type="entry name" value="CELLULOSE SYNTHASE OPERON PROTEIN C"/>
    <property type="match status" value="1"/>
</dbReference>
<evidence type="ECO:0000256" key="2">
    <source>
        <dbReference type="ARBA" id="ARBA00022803"/>
    </source>
</evidence>
<reference evidence="4 5" key="1">
    <citation type="submission" date="2021-06" db="EMBL/GenBank/DDBJ databases">
        <title>Complete genome sequence of the secondary alcohol utilizing methanogen Methanospirillum hungatei strain GP1.</title>
        <authorList>
            <person name="Day L.A."/>
            <person name="Costa K.C."/>
        </authorList>
    </citation>
    <scope>NUCLEOTIDE SEQUENCE [LARGE SCALE GENOMIC DNA]</scope>
    <source>
        <strain evidence="4 5">GP1</strain>
    </source>
</reference>
<keyword evidence="1" id="KW-0677">Repeat</keyword>
<evidence type="ECO:0000313" key="4">
    <source>
        <dbReference type="EMBL" id="QXO95872.1"/>
    </source>
</evidence>
<evidence type="ECO:0000256" key="3">
    <source>
        <dbReference type="PROSITE-ProRule" id="PRU00339"/>
    </source>
</evidence>
<keyword evidence="2 3" id="KW-0802">TPR repeat</keyword>
<dbReference type="PROSITE" id="PS50005">
    <property type="entry name" value="TPR"/>
    <property type="match status" value="1"/>
</dbReference>
<dbReference type="AlphaFoldDB" id="A0A8F5VQB3"/>